<gene>
    <name evidence="3" type="ORF">C6A27_03615</name>
    <name evidence="1" type="ORF">OJ597_02425</name>
    <name evidence="2" type="ORF">OJ930_02910</name>
</gene>
<reference evidence="3 4" key="1">
    <citation type="journal article" date="1993" name="J. Dent. Res.">
        <title>The isolation and characterization of milleri group streptococci from dental periapical abscesses.</title>
        <authorList>
            <person name="Fisher L.E."/>
            <person name="Russell R.R."/>
        </authorList>
    </citation>
    <scope>NUCLEOTIDE SEQUENCE [LARGE SCALE GENOMIC DNA]</scope>
    <source>
        <strain evidence="3 4">OUP21</strain>
    </source>
</reference>
<evidence type="ECO:0000313" key="3">
    <source>
        <dbReference type="EMBL" id="PRT71313.1"/>
    </source>
</evidence>
<name>A0A2I1UVN9_STRAP</name>
<evidence type="ECO:0000313" key="4">
    <source>
        <dbReference type="Proteomes" id="UP000238573"/>
    </source>
</evidence>
<reference evidence="1 5" key="3">
    <citation type="submission" date="2022-10" db="EMBL/GenBank/DDBJ databases">
        <title>Comparative genomic study of S. anginosus.</title>
        <authorList>
            <person name="Prasad A."/>
            <person name="Ene A."/>
            <person name="Jablonska S."/>
            <person name="Du J."/>
            <person name="Wolfe A.J."/>
            <person name="Putonti C."/>
        </authorList>
    </citation>
    <scope>NUCLEOTIDE SEQUENCE</scope>
    <source>
        <strain evidence="2">UMB6888</strain>
        <strain evidence="1 5">UMB9231</strain>
    </source>
</reference>
<evidence type="ECO:0000313" key="2">
    <source>
        <dbReference type="EMBL" id="MCW1072021.1"/>
    </source>
</evidence>
<comment type="caution">
    <text evidence="3">The sequence shown here is derived from an EMBL/GenBank/DDBJ whole genome shotgun (WGS) entry which is preliminary data.</text>
</comment>
<dbReference type="Proteomes" id="UP001208853">
    <property type="component" value="Unassembled WGS sequence"/>
</dbReference>
<dbReference type="RefSeq" id="WP_003030093.1">
    <property type="nucleotide sequence ID" value="NZ_CAXTZD010000003.1"/>
</dbReference>
<accession>A0A2I1UVN9</accession>
<dbReference type="Proteomes" id="UP001526076">
    <property type="component" value="Unassembled WGS sequence"/>
</dbReference>
<dbReference type="EMBL" id="JAPAIK010000012">
    <property type="protein sequence ID" value="MCW1072021.1"/>
    <property type="molecule type" value="Genomic_DNA"/>
</dbReference>
<organism evidence="3 4">
    <name type="scientific">Streptococcus anginosus</name>
    <dbReference type="NCBI Taxonomy" id="1328"/>
    <lineage>
        <taxon>Bacteria</taxon>
        <taxon>Bacillati</taxon>
        <taxon>Bacillota</taxon>
        <taxon>Bacilli</taxon>
        <taxon>Lactobacillales</taxon>
        <taxon>Streptococcaceae</taxon>
        <taxon>Streptococcus</taxon>
        <taxon>Streptococcus anginosus group</taxon>
    </lineage>
</organism>
<evidence type="ECO:0000313" key="5">
    <source>
        <dbReference type="Proteomes" id="UP001526076"/>
    </source>
</evidence>
<sequence>MMMKAEVNSDELLADSIQIDNYLKQKKKYCSAIFLQDMKKEFSSYLRRYNQASPSLQFRIFLFTAVYGQKIKRALDESEEVSYVECA</sequence>
<dbReference type="EMBL" id="JAPAHU010000003">
    <property type="protein sequence ID" value="MCW1041344.1"/>
    <property type="molecule type" value="Genomic_DNA"/>
</dbReference>
<dbReference type="EMBL" id="PVSZ01000008">
    <property type="protein sequence ID" value="PRT71313.1"/>
    <property type="molecule type" value="Genomic_DNA"/>
</dbReference>
<keyword evidence="5" id="KW-1185">Reference proteome</keyword>
<protein>
    <submittedName>
        <fullName evidence="3">Uncharacterized protein</fullName>
    </submittedName>
</protein>
<proteinExistence type="predicted"/>
<evidence type="ECO:0000313" key="1">
    <source>
        <dbReference type="EMBL" id="MCW1041344.1"/>
    </source>
</evidence>
<dbReference type="Proteomes" id="UP000238573">
    <property type="component" value="Unassembled WGS sequence"/>
</dbReference>
<dbReference type="AlphaFoldDB" id="A0A2I1UVN9"/>
<reference evidence="3" key="2">
    <citation type="submission" date="2018-03" db="EMBL/GenBank/DDBJ databases">
        <authorList>
            <person name="Keele B.F."/>
        </authorList>
    </citation>
    <scope>NUCLEOTIDE SEQUENCE</scope>
    <source>
        <strain evidence="3">OUP21</strain>
    </source>
</reference>